<evidence type="ECO:0000313" key="10">
    <source>
        <dbReference type="EMBL" id="GCB65339.1"/>
    </source>
</evidence>
<dbReference type="EMBL" id="BFAA01006869">
    <property type="protein sequence ID" value="GCB65339.1"/>
    <property type="molecule type" value="Genomic_DNA"/>
</dbReference>
<feature type="binding site" description="axial binding residue" evidence="8">
    <location>
        <position position="406"/>
    </location>
    <ligand>
        <name>heme</name>
        <dbReference type="ChEBI" id="CHEBI:30413"/>
    </ligand>
    <ligandPart>
        <name>Fe</name>
        <dbReference type="ChEBI" id="CHEBI:18248"/>
    </ligandPart>
</feature>
<keyword evidence="4 8" id="KW-0479">Metal-binding</keyword>
<dbReference type="InterPro" id="IPR002401">
    <property type="entry name" value="Cyt_P450_E_grp-I"/>
</dbReference>
<evidence type="ECO:0000256" key="9">
    <source>
        <dbReference type="RuleBase" id="RU000461"/>
    </source>
</evidence>
<evidence type="ECO:0000256" key="8">
    <source>
        <dbReference type="PIRSR" id="PIRSR602401-1"/>
    </source>
</evidence>
<evidence type="ECO:0000256" key="3">
    <source>
        <dbReference type="ARBA" id="ARBA00010617"/>
    </source>
</evidence>
<gene>
    <name evidence="10" type="ORF">scyTo_0013443</name>
</gene>
<dbReference type="GO" id="GO:0020037">
    <property type="term" value="F:heme binding"/>
    <property type="evidence" value="ECO:0007669"/>
    <property type="project" value="InterPro"/>
</dbReference>
<dbReference type="FunFam" id="1.10.630.10:FF:000004">
    <property type="entry name" value="cytochrome P450 2D15 isoform X1"/>
    <property type="match status" value="1"/>
</dbReference>
<dbReference type="OrthoDB" id="2789670at2759"/>
<keyword evidence="8 9" id="KW-0349">Heme</keyword>
<comment type="similarity">
    <text evidence="3 9">Belongs to the cytochrome P450 family.</text>
</comment>
<keyword evidence="11" id="KW-1185">Reference proteome</keyword>
<keyword evidence="6 8" id="KW-0408">Iron</keyword>
<dbReference type="InterPro" id="IPR001128">
    <property type="entry name" value="Cyt_P450"/>
</dbReference>
<dbReference type="AlphaFoldDB" id="A0A401NWT5"/>
<organism evidence="10 11">
    <name type="scientific">Scyliorhinus torazame</name>
    <name type="common">Cloudy catshark</name>
    <name type="synonym">Catulus torazame</name>
    <dbReference type="NCBI Taxonomy" id="75743"/>
    <lineage>
        <taxon>Eukaryota</taxon>
        <taxon>Metazoa</taxon>
        <taxon>Chordata</taxon>
        <taxon>Craniata</taxon>
        <taxon>Vertebrata</taxon>
        <taxon>Chondrichthyes</taxon>
        <taxon>Elasmobranchii</taxon>
        <taxon>Galeomorphii</taxon>
        <taxon>Galeoidea</taxon>
        <taxon>Carcharhiniformes</taxon>
        <taxon>Scyliorhinidae</taxon>
        <taxon>Scyliorhinus</taxon>
    </lineage>
</organism>
<evidence type="ECO:0000256" key="2">
    <source>
        <dbReference type="ARBA" id="ARBA00004370"/>
    </source>
</evidence>
<dbReference type="Gene3D" id="1.10.630.10">
    <property type="entry name" value="Cytochrome P450"/>
    <property type="match status" value="1"/>
</dbReference>
<dbReference type="SUPFAM" id="SSF48264">
    <property type="entry name" value="Cytochrome P450"/>
    <property type="match status" value="1"/>
</dbReference>
<name>A0A401NWT5_SCYTO</name>
<keyword evidence="5 9" id="KW-0560">Oxidoreductase</keyword>
<dbReference type="OMA" id="KHASKMV"/>
<comment type="cofactor">
    <cofactor evidence="1 8">
        <name>heme</name>
        <dbReference type="ChEBI" id="CHEBI:30413"/>
    </cofactor>
</comment>
<dbReference type="GO" id="GO:0016020">
    <property type="term" value="C:membrane"/>
    <property type="evidence" value="ECO:0007669"/>
    <property type="project" value="UniProtKB-SubCell"/>
</dbReference>
<dbReference type="Pfam" id="PF00067">
    <property type="entry name" value="p450"/>
    <property type="match status" value="1"/>
</dbReference>
<dbReference type="PROSITE" id="PS00086">
    <property type="entry name" value="CYTOCHROME_P450"/>
    <property type="match status" value="1"/>
</dbReference>
<evidence type="ECO:0000313" key="11">
    <source>
        <dbReference type="Proteomes" id="UP000288216"/>
    </source>
</evidence>
<comment type="caution">
    <text evidence="10">The sequence shown here is derived from an EMBL/GenBank/DDBJ whole genome shotgun (WGS) entry which is preliminary data.</text>
</comment>
<dbReference type="PRINTS" id="PR00385">
    <property type="entry name" value="P450"/>
</dbReference>
<dbReference type="GO" id="GO:0006082">
    <property type="term" value="P:organic acid metabolic process"/>
    <property type="evidence" value="ECO:0007669"/>
    <property type="project" value="TreeGrafter"/>
</dbReference>
<protein>
    <recommendedName>
        <fullName evidence="12">Cytochrome P450</fullName>
    </recommendedName>
</protein>
<sequence>MNLVNSGELGTGVHNFFVFHSSLPEKKLSKKYGNLFTCYIFCIPFVVINGFEIIQEALVQQGREFAGRPYLPLIEEITKGQGIIMAPYGRSWKQQRRFTLTALRNFGLGKIAFEEKILQEAQYLTEVFQASIGQPFNPNSKITSAVSNVICSIVLGKRFHYEDEVFTQLVELIDENMRLQTTIWALVYFVTPLIGYFPGPHQRIFKNQARINAFLQDFINQHKDTLNGEEIRDFIDAYLLEMEKEQNSPNCCLTEGNLMQIVNDLFTAGTETTTTTLQWAILYMMAYPDIQESCQKEIDQVIGWSRTPSMEDAPNMPYVNAVVHEVQRFGNVAPISVGHATTRDTSFRGYTIKKGTMILINMPSVLSEETQWKDPKHFNPGNFLNENGEFFKPDAFIPFSVGLRACPGEKLARMELFLFFASLLQNFEFYWPDKTSTPDLEGVYKLTLAPRPYKMAIRCRKPSDDEL</sequence>
<evidence type="ECO:0000256" key="7">
    <source>
        <dbReference type="ARBA" id="ARBA00023136"/>
    </source>
</evidence>
<dbReference type="GO" id="GO:0005737">
    <property type="term" value="C:cytoplasm"/>
    <property type="evidence" value="ECO:0007669"/>
    <property type="project" value="TreeGrafter"/>
</dbReference>
<dbReference type="PANTHER" id="PTHR24300:SF177">
    <property type="entry name" value="CYTOCHROME P450 2J2"/>
    <property type="match status" value="1"/>
</dbReference>
<comment type="subcellular location">
    <subcellularLocation>
        <location evidence="2">Membrane</location>
    </subcellularLocation>
</comment>
<proteinExistence type="inferred from homology"/>
<dbReference type="InterPro" id="IPR017972">
    <property type="entry name" value="Cyt_P450_CS"/>
</dbReference>
<dbReference type="STRING" id="75743.A0A401NWT5"/>
<dbReference type="PANTHER" id="PTHR24300">
    <property type="entry name" value="CYTOCHROME P450 508A4-RELATED"/>
    <property type="match status" value="1"/>
</dbReference>
<dbReference type="PRINTS" id="PR00463">
    <property type="entry name" value="EP450I"/>
</dbReference>
<evidence type="ECO:0000256" key="1">
    <source>
        <dbReference type="ARBA" id="ARBA00001971"/>
    </source>
</evidence>
<accession>A0A401NWT5</accession>
<keyword evidence="9" id="KW-0503">Monooxygenase</keyword>
<dbReference type="InterPro" id="IPR050182">
    <property type="entry name" value="Cytochrome_P450_fam2"/>
</dbReference>
<evidence type="ECO:0000256" key="5">
    <source>
        <dbReference type="ARBA" id="ARBA00023002"/>
    </source>
</evidence>
<keyword evidence="7" id="KW-0472">Membrane</keyword>
<evidence type="ECO:0008006" key="12">
    <source>
        <dbReference type="Google" id="ProtNLM"/>
    </source>
</evidence>
<evidence type="ECO:0000256" key="6">
    <source>
        <dbReference type="ARBA" id="ARBA00023004"/>
    </source>
</evidence>
<dbReference type="Proteomes" id="UP000288216">
    <property type="component" value="Unassembled WGS sequence"/>
</dbReference>
<dbReference type="InterPro" id="IPR036396">
    <property type="entry name" value="Cyt_P450_sf"/>
</dbReference>
<dbReference type="GO" id="GO:0016712">
    <property type="term" value="F:oxidoreductase activity, acting on paired donors, with incorporation or reduction of molecular oxygen, reduced flavin or flavoprotein as one donor, and incorporation of one atom of oxygen"/>
    <property type="evidence" value="ECO:0007669"/>
    <property type="project" value="TreeGrafter"/>
</dbReference>
<reference evidence="10 11" key="1">
    <citation type="journal article" date="2018" name="Nat. Ecol. Evol.">
        <title>Shark genomes provide insights into elasmobranch evolution and the origin of vertebrates.</title>
        <authorList>
            <person name="Hara Y"/>
            <person name="Yamaguchi K"/>
            <person name="Onimaru K"/>
            <person name="Kadota M"/>
            <person name="Koyanagi M"/>
            <person name="Keeley SD"/>
            <person name="Tatsumi K"/>
            <person name="Tanaka K"/>
            <person name="Motone F"/>
            <person name="Kageyama Y"/>
            <person name="Nozu R"/>
            <person name="Adachi N"/>
            <person name="Nishimura O"/>
            <person name="Nakagawa R"/>
            <person name="Tanegashima C"/>
            <person name="Kiyatake I"/>
            <person name="Matsumoto R"/>
            <person name="Murakumo K"/>
            <person name="Nishida K"/>
            <person name="Terakita A"/>
            <person name="Kuratani S"/>
            <person name="Sato K"/>
            <person name="Hyodo S Kuraku.S."/>
        </authorList>
    </citation>
    <scope>NUCLEOTIDE SEQUENCE [LARGE SCALE GENOMIC DNA]</scope>
</reference>
<dbReference type="GO" id="GO:0005506">
    <property type="term" value="F:iron ion binding"/>
    <property type="evidence" value="ECO:0007669"/>
    <property type="project" value="InterPro"/>
</dbReference>
<evidence type="ECO:0000256" key="4">
    <source>
        <dbReference type="ARBA" id="ARBA00022723"/>
    </source>
</evidence>
<dbReference type="GO" id="GO:0006805">
    <property type="term" value="P:xenobiotic metabolic process"/>
    <property type="evidence" value="ECO:0007669"/>
    <property type="project" value="TreeGrafter"/>
</dbReference>